<protein>
    <recommendedName>
        <fullName evidence="3">beta-N-acetylhexosaminidase</fullName>
        <ecNumber evidence="3">3.2.1.52</ecNumber>
    </recommendedName>
</protein>
<evidence type="ECO:0000256" key="1">
    <source>
        <dbReference type="ARBA" id="ARBA00001231"/>
    </source>
</evidence>
<keyword evidence="4 11" id="KW-0732">Signal</keyword>
<dbReference type="SUPFAM" id="SSF51445">
    <property type="entry name" value="(Trans)glycosidases"/>
    <property type="match status" value="1"/>
</dbReference>
<dbReference type="Pfam" id="PF00728">
    <property type="entry name" value="Glyco_hydro_20"/>
    <property type="match status" value="1"/>
</dbReference>
<dbReference type="Proteomes" id="UP000005408">
    <property type="component" value="Unassembled WGS sequence"/>
</dbReference>
<dbReference type="SUPFAM" id="SSF55545">
    <property type="entry name" value="beta-N-acetylhexosaminidase-like domain"/>
    <property type="match status" value="1"/>
</dbReference>
<dbReference type="AlphaFoldDB" id="A0A8W8JUC7"/>
<evidence type="ECO:0000256" key="11">
    <source>
        <dbReference type="SAM" id="SignalP"/>
    </source>
</evidence>
<keyword evidence="10" id="KW-1133">Transmembrane helix</keyword>
<dbReference type="Pfam" id="PF14845">
    <property type="entry name" value="Glycohydro_20b2"/>
    <property type="match status" value="1"/>
</dbReference>
<evidence type="ECO:0000259" key="13">
    <source>
        <dbReference type="Pfam" id="PF14845"/>
    </source>
</evidence>
<feature type="domain" description="Glycoside hydrolase family 20 catalytic" evidence="12">
    <location>
        <begin position="413"/>
        <end position="751"/>
    </location>
</feature>
<dbReference type="EC" id="3.2.1.52" evidence="3"/>
<evidence type="ECO:0000256" key="7">
    <source>
        <dbReference type="ARBA" id="ARBA00023295"/>
    </source>
</evidence>
<reference evidence="14" key="1">
    <citation type="submission" date="2022-08" db="UniProtKB">
        <authorList>
            <consortium name="EnsemblMetazoa"/>
        </authorList>
    </citation>
    <scope>IDENTIFICATION</scope>
    <source>
        <strain evidence="14">05x7-T-G4-1.051#20</strain>
    </source>
</reference>
<organism evidence="14 15">
    <name type="scientific">Magallana gigas</name>
    <name type="common">Pacific oyster</name>
    <name type="synonym">Crassostrea gigas</name>
    <dbReference type="NCBI Taxonomy" id="29159"/>
    <lineage>
        <taxon>Eukaryota</taxon>
        <taxon>Metazoa</taxon>
        <taxon>Spiralia</taxon>
        <taxon>Lophotrochozoa</taxon>
        <taxon>Mollusca</taxon>
        <taxon>Bivalvia</taxon>
        <taxon>Autobranchia</taxon>
        <taxon>Pteriomorphia</taxon>
        <taxon>Ostreida</taxon>
        <taxon>Ostreoidea</taxon>
        <taxon>Ostreidae</taxon>
        <taxon>Magallana</taxon>
    </lineage>
</organism>
<feature type="active site" description="Proton donor" evidence="8">
    <location>
        <position position="569"/>
    </location>
</feature>
<keyword evidence="15" id="KW-1185">Reference proteome</keyword>
<feature type="domain" description="Beta-hexosaminidase eukaryotic type N-terminal" evidence="13">
    <location>
        <begin position="256"/>
        <end position="391"/>
    </location>
</feature>
<comment type="catalytic activity">
    <reaction evidence="1">
        <text>Hydrolysis of terminal non-reducing N-acetyl-D-hexosamine residues in N-acetyl-beta-D-hexosaminides.</text>
        <dbReference type="EC" id="3.2.1.52"/>
    </reaction>
</comment>
<evidence type="ECO:0000313" key="14">
    <source>
        <dbReference type="EnsemblMetazoa" id="G20547.2:cds"/>
    </source>
</evidence>
<keyword evidence="7" id="KW-0326">Glycosidase</keyword>
<feature type="transmembrane region" description="Helical" evidence="10">
    <location>
        <begin position="832"/>
        <end position="854"/>
    </location>
</feature>
<dbReference type="GO" id="GO:0005764">
    <property type="term" value="C:lysosome"/>
    <property type="evidence" value="ECO:0007669"/>
    <property type="project" value="TreeGrafter"/>
</dbReference>
<proteinExistence type="inferred from homology"/>
<feature type="signal peptide" evidence="11">
    <location>
        <begin position="1"/>
        <end position="19"/>
    </location>
</feature>
<evidence type="ECO:0000313" key="15">
    <source>
        <dbReference type="Proteomes" id="UP000005408"/>
    </source>
</evidence>
<evidence type="ECO:0000256" key="9">
    <source>
        <dbReference type="SAM" id="MobiDB-lite"/>
    </source>
</evidence>
<accession>A0A8W8JUC7</accession>
<evidence type="ECO:0000256" key="3">
    <source>
        <dbReference type="ARBA" id="ARBA00012663"/>
    </source>
</evidence>
<evidence type="ECO:0000256" key="5">
    <source>
        <dbReference type="ARBA" id="ARBA00022801"/>
    </source>
</evidence>
<dbReference type="InterPro" id="IPR017853">
    <property type="entry name" value="GH"/>
</dbReference>
<dbReference type="InterPro" id="IPR029019">
    <property type="entry name" value="HEX_eukaryotic_N"/>
</dbReference>
<keyword evidence="10" id="KW-0812">Transmembrane</keyword>
<dbReference type="GO" id="GO:0016020">
    <property type="term" value="C:membrane"/>
    <property type="evidence" value="ECO:0007669"/>
    <property type="project" value="TreeGrafter"/>
</dbReference>
<dbReference type="PANTHER" id="PTHR22600:SF21">
    <property type="entry name" value="BETA-HEXOSAMINIDASE A"/>
    <property type="match status" value="1"/>
</dbReference>
<dbReference type="PRINTS" id="PR00738">
    <property type="entry name" value="GLHYDRLASE20"/>
</dbReference>
<keyword evidence="10" id="KW-0472">Membrane</keyword>
<dbReference type="GO" id="GO:0006689">
    <property type="term" value="P:ganglioside catabolic process"/>
    <property type="evidence" value="ECO:0007669"/>
    <property type="project" value="TreeGrafter"/>
</dbReference>
<dbReference type="Gene3D" id="3.30.379.10">
    <property type="entry name" value="Chitobiase/beta-hexosaminidase domain 2-like"/>
    <property type="match status" value="1"/>
</dbReference>
<dbReference type="Gene3D" id="3.20.20.80">
    <property type="entry name" value="Glycosidases"/>
    <property type="match status" value="1"/>
</dbReference>
<feature type="compositionally biased region" description="Polar residues" evidence="9">
    <location>
        <begin position="47"/>
        <end position="61"/>
    </location>
</feature>
<dbReference type="FunFam" id="3.20.20.80:FF:000063">
    <property type="entry name" value="Beta-hexosaminidase"/>
    <property type="match status" value="1"/>
</dbReference>
<evidence type="ECO:0000256" key="8">
    <source>
        <dbReference type="PIRSR" id="PIRSR625705-1"/>
    </source>
</evidence>
<comment type="similarity">
    <text evidence="2">Belongs to the glycosyl hydrolase 20 family.</text>
</comment>
<evidence type="ECO:0000256" key="6">
    <source>
        <dbReference type="ARBA" id="ARBA00023180"/>
    </source>
</evidence>
<dbReference type="PANTHER" id="PTHR22600">
    <property type="entry name" value="BETA-HEXOSAMINIDASE"/>
    <property type="match status" value="1"/>
</dbReference>
<dbReference type="GO" id="GO:0004563">
    <property type="term" value="F:beta-N-acetylhexosaminidase activity"/>
    <property type="evidence" value="ECO:0007669"/>
    <property type="project" value="UniProtKB-EC"/>
</dbReference>
<keyword evidence="5" id="KW-0378">Hydrolase</keyword>
<dbReference type="InterPro" id="IPR015883">
    <property type="entry name" value="Glyco_hydro_20_cat"/>
</dbReference>
<feature type="compositionally biased region" description="Basic residues" evidence="9">
    <location>
        <begin position="66"/>
        <end position="77"/>
    </location>
</feature>
<evidence type="ECO:0000256" key="4">
    <source>
        <dbReference type="ARBA" id="ARBA00022729"/>
    </source>
</evidence>
<dbReference type="InterPro" id="IPR025705">
    <property type="entry name" value="Beta_hexosaminidase_sua/sub"/>
</dbReference>
<dbReference type="GO" id="GO:0030203">
    <property type="term" value="P:glycosaminoglycan metabolic process"/>
    <property type="evidence" value="ECO:0007669"/>
    <property type="project" value="TreeGrafter"/>
</dbReference>
<name>A0A8W8JUC7_MAGGI</name>
<feature type="transmembrane region" description="Helical" evidence="10">
    <location>
        <begin position="874"/>
        <end position="894"/>
    </location>
</feature>
<keyword evidence="6" id="KW-0325">Glycoprotein</keyword>
<dbReference type="CDD" id="cd06562">
    <property type="entry name" value="GH20_HexA_HexB-like"/>
    <property type="match status" value="1"/>
</dbReference>
<feature type="region of interest" description="Disordered" evidence="9">
    <location>
        <begin position="41"/>
        <end position="99"/>
    </location>
</feature>
<dbReference type="GO" id="GO:0005975">
    <property type="term" value="P:carbohydrate metabolic process"/>
    <property type="evidence" value="ECO:0007669"/>
    <property type="project" value="InterPro"/>
</dbReference>
<evidence type="ECO:0000256" key="10">
    <source>
        <dbReference type="SAM" id="Phobius"/>
    </source>
</evidence>
<sequence>MKLFLPLLSTTILLIKVTCDPIQQGQGGQAQNAVLNGQNGIHDSELNKVNNDQKLSNQGVASVTKAPKRRKRKKHRNVSVPKENIPNAGVRAPNPADIKDPVFNVQDIVKKAKEDSLKETTQNRGVPQVKMIQDVQQNKVEGIPVQAFTADQKAKNVVVGGDINNQNVVKEGNQAANQINGLQSQDSQNNAKVPAANANSYDQVANNLNNVHQERPGMKDSLKIVWDWSDFLINYETYVMPEQKNRRAPQATTGEPWPMPQYYVAKANKVYRIDKDKFRFNIVKESCDIIERAVERYRDMIIEDTIMDMYNNLQHAQGTSIRDVSLKYNDDIYVKAEAVQVVNIKIRRPCTKFPNDQMDESYDVFVKKSGSYIWANEVWGALRGLETFSQLVFRGTDNVLYIKDTVINDYPRFPHRGIHIDSSRHYVFKEVIYDVLEGMAQNKMNVMHWHIVDDQSFPYQSKAFPELSEKGAYHPSFVYTPEDIADIIEYARMRGIRVMPEFDTPGHTYSWGLSHPEHMTQCYQGAHPVSGYLGPLDPSKNSTYRFLKTLFNEVLHVFPDQYIHLGGDEVPMTCWSSNPDVLKLLNQLNGKPNEPINLQNVDPYMYSYDIRKVLEYYEQRLTQDIKDIARNRKNGVRMVMWQEIMNNNIQLPNDTIIQIWQGDMGDVQRAIDMGYHALYSTCWYLDLIEYGTKWPKYYMCDPADTSMGYQIDEKKVLGGEAALWAEYIDNENLISTLWPRASAPAERLWSSKDVRDVEAAGKRLQEHRCRMLSRGLTVGQISGPDYCLRRGHRRDGERVQNCTGSRCNLVQIEKFNFHVQQRGRGMAECNQMLAQGGSMVTALLLILVLGAVIFSLKMSGTRIVQLKVCRNRSIFLSFILLIVIYFMCYTSLWMQVQEFKGSFEKRIKSYSDPRYS</sequence>
<dbReference type="InterPro" id="IPR029018">
    <property type="entry name" value="Hex-like_dom2"/>
</dbReference>
<evidence type="ECO:0000256" key="2">
    <source>
        <dbReference type="ARBA" id="ARBA00006285"/>
    </source>
</evidence>
<feature type="chain" id="PRO_5036444418" description="beta-N-acetylhexosaminidase" evidence="11">
    <location>
        <begin position="20"/>
        <end position="916"/>
    </location>
</feature>
<evidence type="ECO:0000259" key="12">
    <source>
        <dbReference type="Pfam" id="PF00728"/>
    </source>
</evidence>
<dbReference type="EnsemblMetazoa" id="G20547.2">
    <property type="protein sequence ID" value="G20547.2:cds"/>
    <property type="gene ID" value="G20547"/>
</dbReference>